<protein>
    <recommendedName>
        <fullName evidence="4">RRM domain-containing protein</fullName>
    </recommendedName>
</protein>
<dbReference type="InterPro" id="IPR012677">
    <property type="entry name" value="Nucleotide-bd_a/b_plait_sf"/>
</dbReference>
<dbReference type="Gene3D" id="3.30.70.330">
    <property type="match status" value="1"/>
</dbReference>
<dbReference type="SUPFAM" id="SSF54928">
    <property type="entry name" value="RNA-binding domain, RBD"/>
    <property type="match status" value="1"/>
</dbReference>
<evidence type="ECO:0000313" key="3">
    <source>
        <dbReference type="Proteomes" id="UP000467840"/>
    </source>
</evidence>
<keyword evidence="3" id="KW-1185">Reference proteome</keyword>
<dbReference type="AlphaFoldDB" id="A0A6A6L0N6"/>
<dbReference type="GO" id="GO:0003676">
    <property type="term" value="F:nucleic acid binding"/>
    <property type="evidence" value="ECO:0007669"/>
    <property type="project" value="InterPro"/>
</dbReference>
<reference evidence="2 3" key="1">
    <citation type="journal article" date="2020" name="Mol. Plant">
        <title>The Chromosome-Based Rubber Tree Genome Provides New Insights into Spurge Genome Evolution and Rubber Biosynthesis.</title>
        <authorList>
            <person name="Liu J."/>
            <person name="Shi C."/>
            <person name="Shi C.C."/>
            <person name="Li W."/>
            <person name="Zhang Q.J."/>
            <person name="Zhang Y."/>
            <person name="Li K."/>
            <person name="Lu H.F."/>
            <person name="Shi C."/>
            <person name="Zhu S.T."/>
            <person name="Xiao Z.Y."/>
            <person name="Nan H."/>
            <person name="Yue Y."/>
            <person name="Zhu X.G."/>
            <person name="Wu Y."/>
            <person name="Hong X.N."/>
            <person name="Fan G.Y."/>
            <person name="Tong Y."/>
            <person name="Zhang D."/>
            <person name="Mao C.L."/>
            <person name="Liu Y.L."/>
            <person name="Hao S.J."/>
            <person name="Liu W.Q."/>
            <person name="Lv M.Q."/>
            <person name="Zhang H.B."/>
            <person name="Liu Y."/>
            <person name="Hu-Tang G.R."/>
            <person name="Wang J.P."/>
            <person name="Wang J.H."/>
            <person name="Sun Y.H."/>
            <person name="Ni S.B."/>
            <person name="Chen W.B."/>
            <person name="Zhang X.C."/>
            <person name="Jiao Y.N."/>
            <person name="Eichler E.E."/>
            <person name="Li G.H."/>
            <person name="Liu X."/>
            <person name="Gao L.Z."/>
        </authorList>
    </citation>
    <scope>NUCLEOTIDE SEQUENCE [LARGE SCALE GENOMIC DNA]</scope>
    <source>
        <strain evidence="3">cv. GT1</strain>
        <tissue evidence="2">Leaf</tissue>
    </source>
</reference>
<proteinExistence type="predicted"/>
<feature type="compositionally biased region" description="Polar residues" evidence="1">
    <location>
        <begin position="207"/>
        <end position="222"/>
    </location>
</feature>
<dbReference type="EMBL" id="JAAGAX010000013">
    <property type="protein sequence ID" value="KAF2293876.1"/>
    <property type="molecule type" value="Genomic_DNA"/>
</dbReference>
<evidence type="ECO:0008006" key="4">
    <source>
        <dbReference type="Google" id="ProtNLM"/>
    </source>
</evidence>
<evidence type="ECO:0000313" key="2">
    <source>
        <dbReference type="EMBL" id="KAF2293876.1"/>
    </source>
</evidence>
<dbReference type="InterPro" id="IPR035979">
    <property type="entry name" value="RBD_domain_sf"/>
</dbReference>
<feature type="compositionally biased region" description="Basic and acidic residues" evidence="1">
    <location>
        <begin position="184"/>
        <end position="202"/>
    </location>
</feature>
<gene>
    <name evidence="2" type="ORF">GH714_005343</name>
</gene>
<name>A0A6A6L0N6_HEVBR</name>
<comment type="caution">
    <text evidence="2">The sequence shown here is derived from an EMBL/GenBank/DDBJ whole genome shotgun (WGS) entry which is preliminary data.</text>
</comment>
<dbReference type="Proteomes" id="UP000467840">
    <property type="component" value="Chromosome 7"/>
</dbReference>
<evidence type="ECO:0000256" key="1">
    <source>
        <dbReference type="SAM" id="MobiDB-lite"/>
    </source>
</evidence>
<organism evidence="2 3">
    <name type="scientific">Hevea brasiliensis</name>
    <name type="common">Para rubber tree</name>
    <name type="synonym">Siphonia brasiliensis</name>
    <dbReference type="NCBI Taxonomy" id="3981"/>
    <lineage>
        <taxon>Eukaryota</taxon>
        <taxon>Viridiplantae</taxon>
        <taxon>Streptophyta</taxon>
        <taxon>Embryophyta</taxon>
        <taxon>Tracheophyta</taxon>
        <taxon>Spermatophyta</taxon>
        <taxon>Magnoliopsida</taxon>
        <taxon>eudicotyledons</taxon>
        <taxon>Gunneridae</taxon>
        <taxon>Pentapetalae</taxon>
        <taxon>rosids</taxon>
        <taxon>fabids</taxon>
        <taxon>Malpighiales</taxon>
        <taxon>Euphorbiaceae</taxon>
        <taxon>Crotonoideae</taxon>
        <taxon>Micrandreae</taxon>
        <taxon>Hevea</taxon>
    </lineage>
</organism>
<feature type="region of interest" description="Disordered" evidence="1">
    <location>
        <begin position="163"/>
        <end position="222"/>
    </location>
</feature>
<accession>A0A6A6L0N6</accession>
<feature type="compositionally biased region" description="Acidic residues" evidence="1">
    <location>
        <begin position="174"/>
        <end position="183"/>
    </location>
</feature>
<dbReference type="CDD" id="cd00590">
    <property type="entry name" value="RRM_SF"/>
    <property type="match status" value="1"/>
</dbReference>
<sequence>MSQSSSSIYFENFPSEWDTKVLWNVFTKFSIVDEIFILNKHNRQAKRFGFIRIPRRENPRVVLHVVDGCGIGVHDRIPSNPSTSEKRNVDGGFDIHPGGPCSSGNMVVGKTGNLVVVAVCPLGGNVVLFTFDSKEILDGFINIEGSWLSQLVIDLKPWEAIHKPSKSGSSDTISSDEDGDNPDDLEHGANMHEDEDNGKMKDGCTNMGKTNVLKSSSDNLKC</sequence>